<name>U7PWR9_SPOS1</name>
<evidence type="ECO:0000313" key="3">
    <source>
        <dbReference type="EMBL" id="ERS99199.1"/>
    </source>
</evidence>
<reference evidence="4" key="1">
    <citation type="journal article" date="2014" name="Genome Announc.">
        <title>Genome sequence of the pathogenic fungus Sporothrix schenckii (ATCC 58251).</title>
        <authorList>
            <person name="Cuomo C.A."/>
            <person name="Rodriguez-Del Valle N."/>
            <person name="Perez-Sanchez L."/>
            <person name="Abouelleil A."/>
            <person name="Goldberg J."/>
            <person name="Young S."/>
            <person name="Zeng Q."/>
            <person name="Birren B.W."/>
        </authorList>
    </citation>
    <scope>NUCLEOTIDE SEQUENCE [LARGE SCALE GENOMIC DNA]</scope>
    <source>
        <strain evidence="4">ATCC 58251 / de Perez 2211183</strain>
    </source>
</reference>
<dbReference type="OrthoDB" id="4802432at2759"/>
<keyword evidence="4" id="KW-1185">Reference proteome</keyword>
<evidence type="ECO:0000256" key="1">
    <source>
        <dbReference type="SAM" id="MobiDB-lite"/>
    </source>
</evidence>
<dbReference type="AlphaFoldDB" id="U7PWR9"/>
<proteinExistence type="predicted"/>
<dbReference type="HOGENOM" id="CLU_516971_0_0_1"/>
<feature type="region of interest" description="Disordered" evidence="1">
    <location>
        <begin position="447"/>
        <end position="488"/>
    </location>
</feature>
<evidence type="ECO:0000313" key="4">
    <source>
        <dbReference type="Proteomes" id="UP000018087"/>
    </source>
</evidence>
<feature type="domain" description="DUF6546" evidence="2">
    <location>
        <begin position="211"/>
        <end position="424"/>
    </location>
</feature>
<dbReference type="Proteomes" id="UP000018087">
    <property type="component" value="Unassembled WGS sequence"/>
</dbReference>
<dbReference type="InterPro" id="IPR046676">
    <property type="entry name" value="DUF6546"/>
</dbReference>
<sequence length="488" mass="55541">MFEPVTFSTLMVYGDELDDFANCVVGEPGSPKHARLNYLMHLHFHCRLLPYRIDEFNKEEPSNTIRIDNLRFEDQIMGLFAVLAKWDGPEENAKLLLELSAASSVPQDVSYSVNDPLPTRRMAGISKDGFGRLGREWQWHAFHTTDTPSIPIVRGLTVSLRFHRVISHTFLTAMILTKLPNLKDIRIEQWRCLDLKGIMAGISLDESPMIKSLRSLRIYYEPTILRGRPEDDIVTARQEVLRGNHFLGKFVRATRHLKVLALTRPVTATEMFLTAKNQCPEQCWADLYKGPYFYPALVKVALWEPGLSEEHKETTVALMAAGRMAVQMPRLRIMELWNMEEPYIFRYEATPCTSSITMLASYNPRPAINTACFDLWEAAANNHYRSRTRKLEINACEVDSQLDAGNQACVVSFLRRLKLCNEIIDPRSLCQLEVLERNAFNMQRLGDPLEQAEEDDQESMGTEEELSDTAANIEGAADSAVFDDADSS</sequence>
<evidence type="ECO:0000259" key="2">
    <source>
        <dbReference type="Pfam" id="PF20183"/>
    </source>
</evidence>
<feature type="compositionally biased region" description="Acidic residues" evidence="1">
    <location>
        <begin position="450"/>
        <end position="467"/>
    </location>
</feature>
<dbReference type="EMBL" id="KI440845">
    <property type="protein sequence ID" value="ERS99199.1"/>
    <property type="molecule type" value="Genomic_DNA"/>
</dbReference>
<dbReference type="Pfam" id="PF20183">
    <property type="entry name" value="DUF6546"/>
    <property type="match status" value="1"/>
</dbReference>
<accession>U7PWR9</accession>
<organism evidence="3 4">
    <name type="scientific">Sporothrix schenckii (strain ATCC 58251 / de Perez 2211183)</name>
    <name type="common">Rose-picker's disease fungus</name>
    <dbReference type="NCBI Taxonomy" id="1391915"/>
    <lineage>
        <taxon>Eukaryota</taxon>
        <taxon>Fungi</taxon>
        <taxon>Dikarya</taxon>
        <taxon>Ascomycota</taxon>
        <taxon>Pezizomycotina</taxon>
        <taxon>Sordariomycetes</taxon>
        <taxon>Sordariomycetidae</taxon>
        <taxon>Ophiostomatales</taxon>
        <taxon>Ophiostomataceae</taxon>
        <taxon>Sporothrix</taxon>
    </lineage>
</organism>
<gene>
    <name evidence="3" type="ORF">HMPREF1624_04397</name>
</gene>
<protein>
    <recommendedName>
        <fullName evidence="2">DUF6546 domain-containing protein</fullName>
    </recommendedName>
</protein>